<dbReference type="EMBL" id="DSID01000758">
    <property type="protein sequence ID" value="HEX71543.1"/>
    <property type="molecule type" value="Genomic_DNA"/>
</dbReference>
<keyword evidence="2" id="KW-0238">DNA-binding</keyword>
<proteinExistence type="predicted"/>
<dbReference type="CDD" id="cd07377">
    <property type="entry name" value="WHTH_GntR"/>
    <property type="match status" value="1"/>
</dbReference>
<dbReference type="Gene3D" id="3.40.1410.10">
    <property type="entry name" value="Chorismate lyase-like"/>
    <property type="match status" value="1"/>
</dbReference>
<dbReference type="GO" id="GO:0003677">
    <property type="term" value="F:DNA binding"/>
    <property type="evidence" value="ECO:0007669"/>
    <property type="project" value="UniProtKB-KW"/>
</dbReference>
<dbReference type="SMART" id="SM00866">
    <property type="entry name" value="UTRA"/>
    <property type="match status" value="1"/>
</dbReference>
<evidence type="ECO:0000256" key="3">
    <source>
        <dbReference type="ARBA" id="ARBA00023163"/>
    </source>
</evidence>
<dbReference type="AlphaFoldDB" id="A0A7C2WCC5"/>
<evidence type="ECO:0000259" key="4">
    <source>
        <dbReference type="PROSITE" id="PS50949"/>
    </source>
</evidence>
<dbReference type="InterPro" id="IPR028978">
    <property type="entry name" value="Chorismate_lyase_/UTRA_dom_sf"/>
</dbReference>
<dbReference type="InterPro" id="IPR011663">
    <property type="entry name" value="UTRA"/>
</dbReference>
<dbReference type="InterPro" id="IPR000524">
    <property type="entry name" value="Tscrpt_reg_HTH_GntR"/>
</dbReference>
<keyword evidence="3" id="KW-0804">Transcription</keyword>
<dbReference type="PRINTS" id="PR00035">
    <property type="entry name" value="HTHGNTR"/>
</dbReference>
<evidence type="ECO:0000313" key="5">
    <source>
        <dbReference type="EMBL" id="HEX71543.1"/>
    </source>
</evidence>
<dbReference type="GO" id="GO:0003700">
    <property type="term" value="F:DNA-binding transcription factor activity"/>
    <property type="evidence" value="ECO:0007669"/>
    <property type="project" value="InterPro"/>
</dbReference>
<dbReference type="FunFam" id="1.10.10.10:FF:000079">
    <property type="entry name" value="GntR family transcriptional regulator"/>
    <property type="match status" value="1"/>
</dbReference>
<organism evidence="5">
    <name type="scientific">Thermorudis sp</name>
    <dbReference type="NCBI Taxonomy" id="1969470"/>
    <lineage>
        <taxon>Bacteria</taxon>
        <taxon>Pseudomonadati</taxon>
        <taxon>Thermomicrobiota</taxon>
        <taxon>Thermomicrobia</taxon>
        <taxon>Thermomicrobia incertae sedis</taxon>
        <taxon>Thermorudis</taxon>
    </lineage>
</organism>
<dbReference type="Pfam" id="PF00392">
    <property type="entry name" value="GntR"/>
    <property type="match status" value="1"/>
</dbReference>
<dbReference type="PANTHER" id="PTHR44846:SF1">
    <property type="entry name" value="MANNOSYL-D-GLYCERATE TRANSPORT_METABOLISM SYSTEM REPRESSOR MNGR-RELATED"/>
    <property type="match status" value="1"/>
</dbReference>
<name>A0A7C2WCC5_9BACT</name>
<dbReference type="SMART" id="SM00345">
    <property type="entry name" value="HTH_GNTR"/>
    <property type="match status" value="1"/>
</dbReference>
<dbReference type="Pfam" id="PF07702">
    <property type="entry name" value="UTRA"/>
    <property type="match status" value="1"/>
</dbReference>
<protein>
    <submittedName>
        <fullName evidence="5">GntR family transcriptional regulator</fullName>
    </submittedName>
</protein>
<dbReference type="SUPFAM" id="SSF46785">
    <property type="entry name" value="Winged helix' DNA-binding domain"/>
    <property type="match status" value="1"/>
</dbReference>
<dbReference type="SUPFAM" id="SSF64288">
    <property type="entry name" value="Chorismate lyase-like"/>
    <property type="match status" value="1"/>
</dbReference>
<dbReference type="InterPro" id="IPR050679">
    <property type="entry name" value="Bact_HTH_transcr_reg"/>
</dbReference>
<reference evidence="5" key="1">
    <citation type="journal article" date="2020" name="mSystems">
        <title>Genome- and Community-Level Interaction Insights into Carbon Utilization and Element Cycling Functions of Hydrothermarchaeota in Hydrothermal Sediment.</title>
        <authorList>
            <person name="Zhou Z."/>
            <person name="Liu Y."/>
            <person name="Xu W."/>
            <person name="Pan J."/>
            <person name="Luo Z.H."/>
            <person name="Li M."/>
        </authorList>
    </citation>
    <scope>NUCLEOTIDE SEQUENCE [LARGE SCALE GENOMIC DNA]</scope>
    <source>
        <strain evidence="5">SpSt-192</strain>
    </source>
</reference>
<dbReference type="InterPro" id="IPR036388">
    <property type="entry name" value="WH-like_DNA-bd_sf"/>
</dbReference>
<sequence length="240" mass="27030">MTVTVPLYIQIREALAERIQSGEWPPGTRIPAERELVTEFGASRGTIRQAINDLVSKGLLRRVQGSGTYVADPKVDVPAHLLLSFTETMRRHGLEPGAQVLSVETVPASRKLCQLLNLSLGDQVYQIVRLRTGNNQPVALEYSHFPVKLCPGLERFDLQRRSIYRILDEEYGLALVRAEQTLEPTLARRFEAEVLGVPEGAPLMLWERLAFTSTGLPVEYAKDLYRGDRVRFRVMLHLPG</sequence>
<comment type="caution">
    <text evidence="5">The sequence shown here is derived from an EMBL/GenBank/DDBJ whole genome shotgun (WGS) entry which is preliminary data.</text>
</comment>
<accession>A0A7C2WCC5</accession>
<evidence type="ECO:0000256" key="2">
    <source>
        <dbReference type="ARBA" id="ARBA00023125"/>
    </source>
</evidence>
<dbReference type="Gene3D" id="1.10.10.10">
    <property type="entry name" value="Winged helix-like DNA-binding domain superfamily/Winged helix DNA-binding domain"/>
    <property type="match status" value="1"/>
</dbReference>
<dbReference type="PANTHER" id="PTHR44846">
    <property type="entry name" value="MANNOSYL-D-GLYCERATE TRANSPORT/METABOLISM SYSTEM REPRESSOR MNGR-RELATED"/>
    <property type="match status" value="1"/>
</dbReference>
<dbReference type="GO" id="GO:0045892">
    <property type="term" value="P:negative regulation of DNA-templated transcription"/>
    <property type="evidence" value="ECO:0007669"/>
    <property type="project" value="TreeGrafter"/>
</dbReference>
<dbReference type="InterPro" id="IPR036390">
    <property type="entry name" value="WH_DNA-bd_sf"/>
</dbReference>
<evidence type="ECO:0000256" key="1">
    <source>
        <dbReference type="ARBA" id="ARBA00023015"/>
    </source>
</evidence>
<feature type="domain" description="HTH gntR-type" evidence="4">
    <location>
        <begin position="5"/>
        <end position="73"/>
    </location>
</feature>
<gene>
    <name evidence="5" type="ORF">ENP13_09945</name>
</gene>
<keyword evidence="1" id="KW-0805">Transcription regulation</keyword>
<dbReference type="PROSITE" id="PS50949">
    <property type="entry name" value="HTH_GNTR"/>
    <property type="match status" value="1"/>
</dbReference>